<name>A0A1H3MS14_9RHOB</name>
<evidence type="ECO:0000313" key="2">
    <source>
        <dbReference type="EMBL" id="SDY79280.1"/>
    </source>
</evidence>
<dbReference type="STRING" id="1244108.SAMN05444004_103151"/>
<sequence>MIRLSLAFAITVAAPFATPVHAQGVFVPPPPGIVGDRPELTGKHGRVAREMRHYGFDVDATRLSNQQISLIDSALHDGRSVGDTQARIRAVLRGGFLQRIIDKN</sequence>
<accession>A0A1H3MS14</accession>
<organism evidence="2 3">
    <name type="scientific">Jannaschia faecimaris</name>
    <dbReference type="NCBI Taxonomy" id="1244108"/>
    <lineage>
        <taxon>Bacteria</taxon>
        <taxon>Pseudomonadati</taxon>
        <taxon>Pseudomonadota</taxon>
        <taxon>Alphaproteobacteria</taxon>
        <taxon>Rhodobacterales</taxon>
        <taxon>Roseobacteraceae</taxon>
        <taxon>Jannaschia</taxon>
    </lineage>
</organism>
<keyword evidence="3" id="KW-1185">Reference proteome</keyword>
<proteinExistence type="predicted"/>
<feature type="chain" id="PRO_5011684929" evidence="1">
    <location>
        <begin position="23"/>
        <end position="104"/>
    </location>
</feature>
<gene>
    <name evidence="2" type="ORF">SAMN05444004_103151</name>
</gene>
<keyword evidence="1" id="KW-0732">Signal</keyword>
<dbReference type="Proteomes" id="UP000198914">
    <property type="component" value="Unassembled WGS sequence"/>
</dbReference>
<dbReference type="RefSeq" id="WP_092643432.1">
    <property type="nucleotide sequence ID" value="NZ_FNPX01000003.1"/>
</dbReference>
<dbReference type="EMBL" id="FNPX01000003">
    <property type="protein sequence ID" value="SDY79280.1"/>
    <property type="molecule type" value="Genomic_DNA"/>
</dbReference>
<evidence type="ECO:0000256" key="1">
    <source>
        <dbReference type="SAM" id="SignalP"/>
    </source>
</evidence>
<feature type="signal peptide" evidence="1">
    <location>
        <begin position="1"/>
        <end position="22"/>
    </location>
</feature>
<protein>
    <submittedName>
        <fullName evidence="2">Uncharacterized protein</fullName>
    </submittedName>
</protein>
<evidence type="ECO:0000313" key="3">
    <source>
        <dbReference type="Proteomes" id="UP000198914"/>
    </source>
</evidence>
<dbReference type="AlphaFoldDB" id="A0A1H3MS14"/>
<reference evidence="3" key="1">
    <citation type="submission" date="2016-10" db="EMBL/GenBank/DDBJ databases">
        <authorList>
            <person name="Varghese N."/>
            <person name="Submissions S."/>
        </authorList>
    </citation>
    <scope>NUCLEOTIDE SEQUENCE [LARGE SCALE GENOMIC DNA]</scope>
    <source>
        <strain evidence="3">DSM 100420</strain>
    </source>
</reference>
<dbReference type="OrthoDB" id="7872655at2"/>